<dbReference type="Ensembl" id="ENSSFOT00015052636.1">
    <property type="protein sequence ID" value="ENSSFOP00015048451.1"/>
    <property type="gene ID" value="ENSSFOG00015032526.1"/>
</dbReference>
<accession>A0A8C9T4I7</accession>
<feature type="region of interest" description="Disordered" evidence="1">
    <location>
        <begin position="82"/>
        <end position="120"/>
    </location>
</feature>
<dbReference type="Proteomes" id="UP000694397">
    <property type="component" value="Chromosome 18"/>
</dbReference>
<protein>
    <submittedName>
        <fullName evidence="2">Uncharacterized protein</fullName>
    </submittedName>
</protein>
<reference evidence="2" key="2">
    <citation type="submission" date="2025-08" db="UniProtKB">
        <authorList>
            <consortium name="Ensembl"/>
        </authorList>
    </citation>
    <scope>IDENTIFICATION</scope>
</reference>
<evidence type="ECO:0000313" key="2">
    <source>
        <dbReference type="Ensembl" id="ENSSFOP00015048451.1"/>
    </source>
</evidence>
<keyword evidence="3" id="KW-1185">Reference proteome</keyword>
<organism evidence="2 3">
    <name type="scientific">Scleropages formosus</name>
    <name type="common">Asian bonytongue</name>
    <name type="synonym">Osteoglossum formosum</name>
    <dbReference type="NCBI Taxonomy" id="113540"/>
    <lineage>
        <taxon>Eukaryota</taxon>
        <taxon>Metazoa</taxon>
        <taxon>Chordata</taxon>
        <taxon>Craniata</taxon>
        <taxon>Vertebrata</taxon>
        <taxon>Euteleostomi</taxon>
        <taxon>Actinopterygii</taxon>
        <taxon>Neopterygii</taxon>
        <taxon>Teleostei</taxon>
        <taxon>Osteoglossocephala</taxon>
        <taxon>Osteoglossomorpha</taxon>
        <taxon>Osteoglossiformes</taxon>
        <taxon>Osteoglossidae</taxon>
        <taxon>Scleropages</taxon>
    </lineage>
</organism>
<feature type="region of interest" description="Disordered" evidence="1">
    <location>
        <begin position="1"/>
        <end position="33"/>
    </location>
</feature>
<proteinExistence type="predicted"/>
<evidence type="ECO:0000313" key="3">
    <source>
        <dbReference type="Proteomes" id="UP000694397"/>
    </source>
</evidence>
<name>A0A8C9T4I7_SCLFO</name>
<evidence type="ECO:0000256" key="1">
    <source>
        <dbReference type="SAM" id="MobiDB-lite"/>
    </source>
</evidence>
<reference evidence="2" key="3">
    <citation type="submission" date="2025-09" db="UniProtKB">
        <authorList>
            <consortium name="Ensembl"/>
        </authorList>
    </citation>
    <scope>IDENTIFICATION</scope>
</reference>
<feature type="compositionally biased region" description="Polar residues" evidence="1">
    <location>
        <begin position="111"/>
        <end position="120"/>
    </location>
</feature>
<reference evidence="2 3" key="1">
    <citation type="submission" date="2019-04" db="EMBL/GenBank/DDBJ databases">
        <authorList>
            <consortium name="Wellcome Sanger Institute Data Sharing"/>
        </authorList>
    </citation>
    <scope>NUCLEOTIDE SEQUENCE [LARGE SCALE GENOMIC DNA]</scope>
</reference>
<dbReference type="AlphaFoldDB" id="A0A8C9T4I7"/>
<sequence length="120" mass="13425">ERERERERQAGPGHSPSFMRDAISPEETHTQSRVRQLQLTGLGCVPAWRPAARADGWRRFPGVMSPCVAFLVPSSPGLLSSCRDEEAPLPQTHGRKRTSSTHPETCLHSPWHSSQPPECY</sequence>